<evidence type="ECO:0000313" key="1">
    <source>
        <dbReference type="EMBL" id="TFB71912.1"/>
    </source>
</evidence>
<organism evidence="1 2">
    <name type="scientific">Cryobacterium glaciale</name>
    <dbReference type="NCBI Taxonomy" id="1259145"/>
    <lineage>
        <taxon>Bacteria</taxon>
        <taxon>Bacillati</taxon>
        <taxon>Actinomycetota</taxon>
        <taxon>Actinomycetes</taxon>
        <taxon>Micrococcales</taxon>
        <taxon>Microbacteriaceae</taxon>
        <taxon>Cryobacterium</taxon>
    </lineage>
</organism>
<name>A0A4R8UX16_9MICO</name>
<keyword evidence="1" id="KW-0378">Hydrolase</keyword>
<evidence type="ECO:0000313" key="2">
    <source>
        <dbReference type="Proteomes" id="UP000298173"/>
    </source>
</evidence>
<accession>A0A4R8UX16</accession>
<dbReference type="PANTHER" id="PTHR43481:SF4">
    <property type="entry name" value="GLYCEROL-1-PHOSPHATE PHOSPHOHYDROLASE 1-RELATED"/>
    <property type="match status" value="1"/>
</dbReference>
<dbReference type="OrthoDB" id="9800058at2"/>
<dbReference type="SUPFAM" id="SSF56784">
    <property type="entry name" value="HAD-like"/>
    <property type="match status" value="1"/>
</dbReference>
<dbReference type="Pfam" id="PF13419">
    <property type="entry name" value="HAD_2"/>
    <property type="match status" value="1"/>
</dbReference>
<comment type="caution">
    <text evidence="1">The sequence shown here is derived from an EMBL/GenBank/DDBJ whole genome shotgun (WGS) entry which is preliminary data.</text>
</comment>
<dbReference type="InterPro" id="IPR006439">
    <property type="entry name" value="HAD-SF_hydro_IA"/>
</dbReference>
<dbReference type="InterPro" id="IPR036412">
    <property type="entry name" value="HAD-like_sf"/>
</dbReference>
<dbReference type="Proteomes" id="UP000298173">
    <property type="component" value="Unassembled WGS sequence"/>
</dbReference>
<dbReference type="NCBIfam" id="TIGR01509">
    <property type="entry name" value="HAD-SF-IA-v3"/>
    <property type="match status" value="1"/>
</dbReference>
<proteinExistence type="predicted"/>
<gene>
    <name evidence="1" type="ORF">E3O06_11455</name>
</gene>
<dbReference type="InterPro" id="IPR023214">
    <property type="entry name" value="HAD_sf"/>
</dbReference>
<dbReference type="InterPro" id="IPR051806">
    <property type="entry name" value="HAD-like_SPP"/>
</dbReference>
<keyword evidence="2" id="KW-1185">Reference proteome</keyword>
<dbReference type="InterPro" id="IPR041492">
    <property type="entry name" value="HAD_2"/>
</dbReference>
<dbReference type="Gene3D" id="1.10.150.240">
    <property type="entry name" value="Putative phosphatase, domain 2"/>
    <property type="match status" value="1"/>
</dbReference>
<dbReference type="GO" id="GO:0050308">
    <property type="term" value="F:sugar-phosphatase activity"/>
    <property type="evidence" value="ECO:0007669"/>
    <property type="project" value="TreeGrafter"/>
</dbReference>
<sequence>MDGTLIDSTQAVERAWQRWSNELGIRNPFGKQGHGRPAEDLVREVVPPERAAVAVIRLRQLEESDTNGVIALPGVQHLLRSLPAENWAIVTSCTRDLAFARLAAAGLPAPTHMITFDDVEAGKPSADPFLLGASRLGVDPARCLVVEDTVAGLISGRAAGCTTLAVTGTQPLHELRAHADHVTSSLEDLVLVGRANELEVVLGA</sequence>
<dbReference type="PANTHER" id="PTHR43481">
    <property type="entry name" value="FRUCTOSE-1-PHOSPHATE PHOSPHATASE"/>
    <property type="match status" value="1"/>
</dbReference>
<dbReference type="Gene3D" id="3.40.50.1000">
    <property type="entry name" value="HAD superfamily/HAD-like"/>
    <property type="match status" value="1"/>
</dbReference>
<dbReference type="EMBL" id="SOEY01000023">
    <property type="protein sequence ID" value="TFB71912.1"/>
    <property type="molecule type" value="Genomic_DNA"/>
</dbReference>
<protein>
    <submittedName>
        <fullName evidence="1">HAD family hydrolase</fullName>
    </submittedName>
</protein>
<dbReference type="AlphaFoldDB" id="A0A4R8UX16"/>
<dbReference type="InterPro" id="IPR023198">
    <property type="entry name" value="PGP-like_dom2"/>
</dbReference>
<reference evidence="1 2" key="1">
    <citation type="submission" date="2019-03" db="EMBL/GenBank/DDBJ databases">
        <title>Genomics of glacier-inhabiting Cryobacterium strains.</title>
        <authorList>
            <person name="Liu Q."/>
            <person name="Xin Y.-H."/>
        </authorList>
    </citation>
    <scope>NUCLEOTIDE SEQUENCE [LARGE SCALE GENOMIC DNA]</scope>
    <source>
        <strain evidence="1 2">HLT2-23</strain>
    </source>
</reference>